<sequence length="98" mass="11250">MALDALFADRNISVEIWHSDVEGQFTRARGILRRPDEITEFGAARLVSDTVRLDVRTTEIPTPQPEEQILIADETFLIQGAPRRDRERLVWTLELHPA</sequence>
<comment type="caution">
    <text evidence="1">The sequence shown here is derived from an EMBL/GenBank/DDBJ whole genome shotgun (WGS) entry which is preliminary data.</text>
</comment>
<organism evidence="1 2">
    <name type="scientific">Salibaculum griseiflavum</name>
    <dbReference type="NCBI Taxonomy" id="1914409"/>
    <lineage>
        <taxon>Bacteria</taxon>
        <taxon>Pseudomonadati</taxon>
        <taxon>Pseudomonadota</taxon>
        <taxon>Alphaproteobacteria</taxon>
        <taxon>Rhodobacterales</taxon>
        <taxon>Roseobacteraceae</taxon>
        <taxon>Salibaculum</taxon>
    </lineage>
</organism>
<proteinExistence type="predicted"/>
<dbReference type="OrthoDB" id="8410231at2"/>
<evidence type="ECO:0008006" key="3">
    <source>
        <dbReference type="Google" id="ProtNLM"/>
    </source>
</evidence>
<gene>
    <name evidence="1" type="ORF">DFK10_13735</name>
</gene>
<dbReference type="Pfam" id="PF05354">
    <property type="entry name" value="Phage_attach"/>
    <property type="match status" value="1"/>
</dbReference>
<dbReference type="GO" id="GO:0019068">
    <property type="term" value="P:virion assembly"/>
    <property type="evidence" value="ECO:0007669"/>
    <property type="project" value="InterPro"/>
</dbReference>
<name>A0A2V1P0L6_9RHOB</name>
<accession>A0A2V1P0L6</accession>
<dbReference type="Proteomes" id="UP000245293">
    <property type="component" value="Unassembled WGS sequence"/>
</dbReference>
<dbReference type="InterPro" id="IPR008018">
    <property type="entry name" value="Phage_tail_attach_FII"/>
</dbReference>
<keyword evidence="2" id="KW-1185">Reference proteome</keyword>
<evidence type="ECO:0000313" key="2">
    <source>
        <dbReference type="Proteomes" id="UP000245293"/>
    </source>
</evidence>
<dbReference type="AlphaFoldDB" id="A0A2V1P0L6"/>
<protein>
    <recommendedName>
        <fullName evidence="3">Head-tail adaptor protein</fullName>
    </recommendedName>
</protein>
<evidence type="ECO:0000313" key="1">
    <source>
        <dbReference type="EMBL" id="PWG16101.1"/>
    </source>
</evidence>
<dbReference type="EMBL" id="QETF01000018">
    <property type="protein sequence ID" value="PWG16101.1"/>
    <property type="molecule type" value="Genomic_DNA"/>
</dbReference>
<reference evidence="2" key="1">
    <citation type="submission" date="2018-05" db="EMBL/GenBank/DDBJ databases">
        <authorList>
            <person name="Du Z."/>
            <person name="Wang X."/>
        </authorList>
    </citation>
    <scope>NUCLEOTIDE SEQUENCE [LARGE SCALE GENOMIC DNA]</scope>
    <source>
        <strain evidence="2">WDS4C29</strain>
    </source>
</reference>